<dbReference type="Proteomes" id="UP000661280">
    <property type="component" value="Chromosome 6"/>
</dbReference>
<dbReference type="GeneID" id="64963817"/>
<keyword evidence="2" id="KW-1185">Reference proteome</keyword>
<dbReference type="AlphaFoldDB" id="A0A7R7WGR0"/>
<organism evidence="1 2">
    <name type="scientific">Aspergillus kawachii</name>
    <name type="common">White koji mold</name>
    <name type="synonym">Aspergillus awamori var. kawachi</name>
    <dbReference type="NCBI Taxonomy" id="1069201"/>
    <lineage>
        <taxon>Eukaryota</taxon>
        <taxon>Fungi</taxon>
        <taxon>Dikarya</taxon>
        <taxon>Ascomycota</taxon>
        <taxon>Pezizomycotina</taxon>
        <taxon>Eurotiomycetes</taxon>
        <taxon>Eurotiomycetidae</taxon>
        <taxon>Eurotiales</taxon>
        <taxon>Aspergillaceae</taxon>
        <taxon>Aspergillus</taxon>
        <taxon>Aspergillus subgen. Circumdati</taxon>
    </lineage>
</organism>
<gene>
    <name evidence="1" type="ORF">AKAW2_60760S</name>
</gene>
<evidence type="ECO:0000313" key="1">
    <source>
        <dbReference type="EMBL" id="BCS02496.1"/>
    </source>
</evidence>
<dbReference type="KEGG" id="aluc:AKAW2_60760S"/>
<reference evidence="1" key="2">
    <citation type="submission" date="2021-02" db="EMBL/GenBank/DDBJ databases">
        <title>Aspergillus luchuensis mut. kawachii IFO 4304 genome sequence.</title>
        <authorList>
            <person name="Mori K."/>
            <person name="Kadooka C."/>
            <person name="Goto M."/>
            <person name="Futagami T."/>
        </authorList>
    </citation>
    <scope>NUCLEOTIDE SEQUENCE</scope>
    <source>
        <strain evidence="1">IFO 4308</strain>
    </source>
</reference>
<proteinExistence type="predicted"/>
<dbReference type="EMBL" id="AP024430">
    <property type="protein sequence ID" value="BCS02496.1"/>
    <property type="molecule type" value="Genomic_DNA"/>
</dbReference>
<accession>A0A7R7WGR0</accession>
<sequence length="101" mass="11436">MVCIPRTLSIRHPWPAYFHKYALKIEQDTHVVDLYLIQLFLVAGSTDPGGLTVSKDHGSMPPVNQWTRNAFISFPQLASKFLCKCLAMCNSDLQDPFGLRQ</sequence>
<reference evidence="1" key="1">
    <citation type="submission" date="2021-01" db="EMBL/GenBank/DDBJ databases">
        <authorList>
            <consortium name="Aspergillus luchuensis mut. kawachii IFO 4304 genome sequencing consortium"/>
            <person name="Kazuki M."/>
            <person name="Futagami T."/>
        </authorList>
    </citation>
    <scope>NUCLEOTIDE SEQUENCE</scope>
    <source>
        <strain evidence="1">IFO 4308</strain>
    </source>
</reference>
<name>A0A7R7WGR0_ASPKA</name>
<dbReference type="RefSeq" id="XP_041546258.1">
    <property type="nucleotide sequence ID" value="XM_041692921.1"/>
</dbReference>
<evidence type="ECO:0000313" key="2">
    <source>
        <dbReference type="Proteomes" id="UP000661280"/>
    </source>
</evidence>
<protein>
    <submittedName>
        <fullName evidence="1">Uncharacterized protein</fullName>
    </submittedName>
</protein>